<name>A3ZUK6_9BACT</name>
<keyword evidence="6 15" id="KW-0808">Transferase</keyword>
<keyword evidence="5" id="KW-0328">Glycosyltransferase</keyword>
<evidence type="ECO:0000313" key="16">
    <source>
        <dbReference type="Proteomes" id="UP000004358"/>
    </source>
</evidence>
<dbReference type="AlphaFoldDB" id="A3ZUK6"/>
<dbReference type="Gene3D" id="3.90.550.10">
    <property type="entry name" value="Spore Coat Polysaccharide Biosynthesis Protein SpsA, Chain A"/>
    <property type="match status" value="1"/>
</dbReference>
<evidence type="ECO:0000256" key="11">
    <source>
        <dbReference type="ARBA" id="ARBA00023136"/>
    </source>
</evidence>
<dbReference type="EMBL" id="AANZ01000012">
    <property type="protein sequence ID" value="EAQ79916.1"/>
    <property type="molecule type" value="Genomic_DNA"/>
</dbReference>
<dbReference type="SUPFAM" id="SSF53448">
    <property type="entry name" value="Nucleotide-diphospho-sugar transferases"/>
    <property type="match status" value="1"/>
</dbReference>
<dbReference type="eggNOG" id="COG1216">
    <property type="taxonomic scope" value="Bacteria"/>
</dbReference>
<dbReference type="InterPro" id="IPR029044">
    <property type="entry name" value="Nucleotide-diphossugar_trans"/>
</dbReference>
<keyword evidence="10" id="KW-1133">Transmembrane helix</keyword>
<dbReference type="CDD" id="cd04188">
    <property type="entry name" value="DPG_synthase"/>
    <property type="match status" value="1"/>
</dbReference>
<evidence type="ECO:0000256" key="3">
    <source>
        <dbReference type="ARBA" id="ARBA00006739"/>
    </source>
</evidence>
<comment type="catalytic activity">
    <reaction evidence="12">
        <text>a di-trans,poly-cis-dolichyl phosphate + UDP-alpha-D-glucose = a di-trans,poly-cis-dolichyl beta-D-glucosyl phosphate + UDP</text>
        <dbReference type="Rhea" id="RHEA:15401"/>
        <dbReference type="Rhea" id="RHEA-COMP:19498"/>
        <dbReference type="Rhea" id="RHEA-COMP:19502"/>
        <dbReference type="ChEBI" id="CHEBI:57525"/>
        <dbReference type="ChEBI" id="CHEBI:57683"/>
        <dbReference type="ChEBI" id="CHEBI:58223"/>
        <dbReference type="ChEBI" id="CHEBI:58885"/>
        <dbReference type="EC" id="2.4.1.117"/>
    </reaction>
    <physiologicalReaction direction="left-to-right" evidence="12">
        <dbReference type="Rhea" id="RHEA:15402"/>
    </physiologicalReaction>
</comment>
<evidence type="ECO:0000256" key="4">
    <source>
        <dbReference type="ARBA" id="ARBA00012583"/>
    </source>
</evidence>
<dbReference type="InterPro" id="IPR035518">
    <property type="entry name" value="DPG_synthase"/>
</dbReference>
<evidence type="ECO:0000256" key="1">
    <source>
        <dbReference type="ARBA" id="ARBA00004389"/>
    </source>
</evidence>
<evidence type="ECO:0000256" key="2">
    <source>
        <dbReference type="ARBA" id="ARBA00004922"/>
    </source>
</evidence>
<dbReference type="HOGENOM" id="CLU_033536_9_0_0"/>
<evidence type="ECO:0000256" key="10">
    <source>
        <dbReference type="ARBA" id="ARBA00022989"/>
    </source>
</evidence>
<dbReference type="STRING" id="314230.DSM3645_22289"/>
<organism evidence="15 16">
    <name type="scientific">Blastopirellula marina DSM 3645</name>
    <dbReference type="NCBI Taxonomy" id="314230"/>
    <lineage>
        <taxon>Bacteria</taxon>
        <taxon>Pseudomonadati</taxon>
        <taxon>Planctomycetota</taxon>
        <taxon>Planctomycetia</taxon>
        <taxon>Pirellulales</taxon>
        <taxon>Pirellulaceae</taxon>
        <taxon>Blastopirellula</taxon>
    </lineage>
</organism>
<dbReference type="PANTHER" id="PTHR10859:SF91">
    <property type="entry name" value="DOLICHYL-PHOSPHATE BETA-GLUCOSYLTRANSFERASE"/>
    <property type="match status" value="1"/>
</dbReference>
<protein>
    <recommendedName>
        <fullName evidence="4">dolichyl-phosphate beta-glucosyltransferase</fullName>
        <ecNumber evidence="4">2.4.1.117</ecNumber>
    </recommendedName>
</protein>
<evidence type="ECO:0000256" key="6">
    <source>
        <dbReference type="ARBA" id="ARBA00022679"/>
    </source>
</evidence>
<reference evidence="15 16" key="1">
    <citation type="submission" date="2006-02" db="EMBL/GenBank/DDBJ databases">
        <authorList>
            <person name="Amann R."/>
            <person name="Ferriera S."/>
            <person name="Johnson J."/>
            <person name="Kravitz S."/>
            <person name="Halpern A."/>
            <person name="Remington K."/>
            <person name="Beeson K."/>
            <person name="Tran B."/>
            <person name="Rogers Y.-H."/>
            <person name="Friedman R."/>
            <person name="Venter J.C."/>
        </authorList>
    </citation>
    <scope>NUCLEOTIDE SEQUENCE [LARGE SCALE GENOMIC DNA]</scope>
    <source>
        <strain evidence="15 16">DSM 3645</strain>
    </source>
</reference>
<dbReference type="EC" id="2.4.1.117" evidence="4"/>
<dbReference type="GO" id="GO:0004581">
    <property type="term" value="F:dolichyl-phosphate beta-glucosyltransferase activity"/>
    <property type="evidence" value="ECO:0007669"/>
    <property type="project" value="UniProtKB-EC"/>
</dbReference>
<keyword evidence="9" id="KW-0735">Signal-anchor</keyword>
<evidence type="ECO:0000313" key="15">
    <source>
        <dbReference type="EMBL" id="EAQ79916.1"/>
    </source>
</evidence>
<dbReference type="InterPro" id="IPR001173">
    <property type="entry name" value="Glyco_trans_2-like"/>
</dbReference>
<evidence type="ECO:0000256" key="13">
    <source>
        <dbReference type="SAM" id="MobiDB-lite"/>
    </source>
</evidence>
<keyword evidence="8" id="KW-0256">Endoplasmic reticulum</keyword>
<dbReference type="PANTHER" id="PTHR10859">
    <property type="entry name" value="GLYCOSYL TRANSFERASE"/>
    <property type="match status" value="1"/>
</dbReference>
<dbReference type="Pfam" id="PF00535">
    <property type="entry name" value="Glycos_transf_2"/>
    <property type="match status" value="1"/>
</dbReference>
<accession>A3ZUK6</accession>
<feature type="region of interest" description="Disordered" evidence="13">
    <location>
        <begin position="271"/>
        <end position="291"/>
    </location>
</feature>
<dbReference type="RefSeq" id="WP_002652357.1">
    <property type="nucleotide sequence ID" value="NZ_CH672376.1"/>
</dbReference>
<sequence length="291" mass="32492">MPKSLFVIPCYNEADRIDLAAFDAFAAANQEIHFLLVNDGSTDATSEILHQFAKRRPQQFAAVDLPRNQGKAEAVRIGMLQAIDQGAEFIGFLDADLATPLKECGRLQTALTENPHIQMAIGVRLPLAGHVIQRKPFRRLIGRGFARVASALLGMSITDTQCGAKLIRNSRLARFLFATPFLSRWIFDVEVFARLRIASDSTTARQAIYELPLESWREIPGSKLKPRHFLLAIGDLALIYREYFLSSRWKLRFQQPSEAEQPVADDLFAIPKTSPTSQLTGPSRQEDQAAA</sequence>
<evidence type="ECO:0000256" key="12">
    <source>
        <dbReference type="ARBA" id="ARBA00045097"/>
    </source>
</evidence>
<keyword evidence="7" id="KW-0812">Transmembrane</keyword>
<evidence type="ECO:0000256" key="5">
    <source>
        <dbReference type="ARBA" id="ARBA00022676"/>
    </source>
</evidence>
<comment type="pathway">
    <text evidence="2">Protein modification; protein glycosylation.</text>
</comment>
<comment type="caution">
    <text evidence="15">The sequence shown here is derived from an EMBL/GenBank/DDBJ whole genome shotgun (WGS) entry which is preliminary data.</text>
</comment>
<gene>
    <name evidence="15" type="ORF">DSM3645_22289</name>
</gene>
<comment type="subcellular location">
    <subcellularLocation>
        <location evidence="1">Endoplasmic reticulum membrane</location>
        <topology evidence="1">Single-pass membrane protein</topology>
    </subcellularLocation>
</comment>
<dbReference type="Proteomes" id="UP000004358">
    <property type="component" value="Unassembled WGS sequence"/>
</dbReference>
<keyword evidence="11" id="KW-0472">Membrane</keyword>
<evidence type="ECO:0000259" key="14">
    <source>
        <dbReference type="Pfam" id="PF00535"/>
    </source>
</evidence>
<evidence type="ECO:0000256" key="9">
    <source>
        <dbReference type="ARBA" id="ARBA00022968"/>
    </source>
</evidence>
<dbReference type="GO" id="GO:0006487">
    <property type="term" value="P:protein N-linked glycosylation"/>
    <property type="evidence" value="ECO:0007669"/>
    <property type="project" value="TreeGrafter"/>
</dbReference>
<feature type="domain" description="Glycosyltransferase 2-like" evidence="14">
    <location>
        <begin position="7"/>
        <end position="124"/>
    </location>
</feature>
<feature type="compositionally biased region" description="Polar residues" evidence="13">
    <location>
        <begin position="273"/>
        <end position="283"/>
    </location>
</feature>
<comment type="similarity">
    <text evidence="3">Belongs to the glycosyltransferase 2 family.</text>
</comment>
<evidence type="ECO:0000256" key="7">
    <source>
        <dbReference type="ARBA" id="ARBA00022692"/>
    </source>
</evidence>
<dbReference type="OrthoDB" id="9784574at2"/>
<proteinExistence type="inferred from homology"/>
<evidence type="ECO:0000256" key="8">
    <source>
        <dbReference type="ARBA" id="ARBA00022824"/>
    </source>
</evidence>